<keyword evidence="4" id="KW-1185">Reference proteome</keyword>
<dbReference type="SUPFAM" id="SSF51395">
    <property type="entry name" value="FMN-linked oxidoreductases"/>
    <property type="match status" value="1"/>
</dbReference>
<dbReference type="InterPro" id="IPR013785">
    <property type="entry name" value="Aldolase_TIM"/>
</dbReference>
<comment type="cofactor">
    <cofactor evidence="1">
        <name>FMN</name>
        <dbReference type="ChEBI" id="CHEBI:58210"/>
    </cofactor>
</comment>
<dbReference type="InterPro" id="IPR050074">
    <property type="entry name" value="DHO_dehydrogenase"/>
</dbReference>
<dbReference type="PANTHER" id="PTHR48109">
    <property type="entry name" value="DIHYDROOROTATE DEHYDROGENASE (QUINONE), MITOCHONDRIAL-RELATED"/>
    <property type="match status" value="1"/>
</dbReference>
<accession>A0A2G1VKJ7</accession>
<dbReference type="OrthoDB" id="7930647at2"/>
<dbReference type="GO" id="GO:0009220">
    <property type="term" value="P:pyrimidine ribonucleotide biosynthetic process"/>
    <property type="evidence" value="ECO:0007669"/>
    <property type="project" value="TreeGrafter"/>
</dbReference>
<reference evidence="3 4" key="1">
    <citation type="submission" date="2017-09" db="EMBL/GenBank/DDBJ databases">
        <title>The draft genome sequences of Marinobacter guineae M3B.</title>
        <authorList>
            <person name="Cao J."/>
        </authorList>
    </citation>
    <scope>NUCLEOTIDE SEQUENCE [LARGE SCALE GENOMIC DNA]</scope>
    <source>
        <strain evidence="3 4">M3B</strain>
    </source>
</reference>
<dbReference type="Proteomes" id="UP000229044">
    <property type="component" value="Unassembled WGS sequence"/>
</dbReference>
<dbReference type="GO" id="GO:0004152">
    <property type="term" value="F:dihydroorotate dehydrogenase activity"/>
    <property type="evidence" value="ECO:0007669"/>
    <property type="project" value="TreeGrafter"/>
</dbReference>
<name>A0A2G1VKJ7_9GAMM</name>
<evidence type="ECO:0000313" key="4">
    <source>
        <dbReference type="Proteomes" id="UP000229044"/>
    </source>
</evidence>
<organism evidence="3 4">
    <name type="scientific">Marinobacter guineae</name>
    <dbReference type="NCBI Taxonomy" id="432303"/>
    <lineage>
        <taxon>Bacteria</taxon>
        <taxon>Pseudomonadati</taxon>
        <taxon>Pseudomonadota</taxon>
        <taxon>Gammaproteobacteria</taxon>
        <taxon>Pseudomonadales</taxon>
        <taxon>Marinobacteraceae</taxon>
        <taxon>Marinobacter</taxon>
    </lineage>
</organism>
<dbReference type="GO" id="GO:0008483">
    <property type="term" value="F:transaminase activity"/>
    <property type="evidence" value="ECO:0007669"/>
    <property type="project" value="UniProtKB-KW"/>
</dbReference>
<evidence type="ECO:0000313" key="3">
    <source>
        <dbReference type="EMBL" id="PHQ27293.1"/>
    </source>
</evidence>
<dbReference type="GO" id="GO:0006207">
    <property type="term" value="P:'de novo' pyrimidine nucleobase biosynthetic process"/>
    <property type="evidence" value="ECO:0007669"/>
    <property type="project" value="TreeGrafter"/>
</dbReference>
<sequence length="289" mass="32057">MANLLARLARTREQAFMSACNQASTPLPAWKHLAERVSPVNCMGLAFPNRLGIAAGFDRAGKLGRRAGNLGFGAIELGSWGRENWPERLPSKNPKTLLGTRLGVRLAATKPESPEQETAQLIHLIEKAWITADYLTIAPDWFQQPAPFQQLHTNLRRLREAQQALESQTRKFCPIVYKLRVKPGNEDACNLVPYLGCQGVDGILISFDFGKPVISAHYRQWQDPVLQANTCRTIEACQRHLKGSSALLTSGGVCSRQNYLDRLHAGADLVQLHNALVFEGPDIGWKLSQ</sequence>
<dbReference type="RefSeq" id="WP_099617360.1">
    <property type="nucleotide sequence ID" value="NZ_KZ319339.1"/>
</dbReference>
<evidence type="ECO:0000256" key="2">
    <source>
        <dbReference type="ARBA" id="ARBA00004725"/>
    </source>
</evidence>
<protein>
    <submittedName>
        <fullName evidence="3">Phosphoserine aminotransferase</fullName>
    </submittedName>
</protein>
<keyword evidence="3" id="KW-0808">Transferase</keyword>
<dbReference type="PANTHER" id="PTHR48109:SF4">
    <property type="entry name" value="DIHYDROOROTATE DEHYDROGENASE (QUINONE), MITOCHONDRIAL"/>
    <property type="match status" value="1"/>
</dbReference>
<dbReference type="AlphaFoldDB" id="A0A2G1VKJ7"/>
<keyword evidence="3" id="KW-0032">Aminotransferase</keyword>
<gene>
    <name evidence="3" type="ORF">CLH62_06895</name>
</gene>
<comment type="caution">
    <text evidence="3">The sequence shown here is derived from an EMBL/GenBank/DDBJ whole genome shotgun (WGS) entry which is preliminary data.</text>
</comment>
<dbReference type="Gene3D" id="3.20.20.70">
    <property type="entry name" value="Aldolase class I"/>
    <property type="match status" value="2"/>
</dbReference>
<dbReference type="EMBL" id="NTFI01000001">
    <property type="protein sequence ID" value="PHQ27293.1"/>
    <property type="molecule type" value="Genomic_DNA"/>
</dbReference>
<comment type="pathway">
    <text evidence="2">Pyrimidine metabolism; UMP biosynthesis via de novo pathway.</text>
</comment>
<evidence type="ECO:0000256" key="1">
    <source>
        <dbReference type="ARBA" id="ARBA00001917"/>
    </source>
</evidence>
<proteinExistence type="predicted"/>